<keyword evidence="1" id="KW-0812">Transmembrane</keyword>
<comment type="caution">
    <text evidence="2">The sequence shown here is derived from an EMBL/GenBank/DDBJ whole genome shotgun (WGS) entry which is preliminary data.</text>
</comment>
<evidence type="ECO:0000256" key="1">
    <source>
        <dbReference type="SAM" id="Phobius"/>
    </source>
</evidence>
<dbReference type="Proteomes" id="UP001144256">
    <property type="component" value="Unassembled WGS sequence"/>
</dbReference>
<accession>A0A9W5YCV9</accession>
<gene>
    <name evidence="2" type="ORF">SH1V18_28310</name>
</gene>
<sequence>MYSPCINQNLELIPKGDGRVYVFNKITKKTYSLGYNEYKVLSLLDGLKTIEEIQNQCNIYSISDIKNLINEFSKIGLLKVSETKQYNDNNINTNQVENKKVLRYKVVSIMKKIIKILTFKKGIIYPDKNLHNDKIIFRMFYFSIIYFSLPLFFIGLLISIATASINTSFTAPPIYLFIPFFLISISLHELSHVVVAKKNGANIAEVGLRLIIFIPCIYSSILGISYIENKMKRILISAAGILLNLQIAGIGLIFTVFTNGATYNFFIWLTILNLMLVMLNLIFLLKFDGYYILSELLNEKRLHKNSLSYIMYIIKYKIFRKSLPTNINVKLPVKKKTIYLVYGILNIAFILFVVILAIINITGLILSKV</sequence>
<keyword evidence="1" id="KW-0472">Membrane</keyword>
<evidence type="ECO:0008006" key="4">
    <source>
        <dbReference type="Google" id="ProtNLM"/>
    </source>
</evidence>
<evidence type="ECO:0000313" key="2">
    <source>
        <dbReference type="EMBL" id="GKX30351.1"/>
    </source>
</evidence>
<evidence type="ECO:0000313" key="3">
    <source>
        <dbReference type="Proteomes" id="UP001144256"/>
    </source>
</evidence>
<feature type="transmembrane region" description="Helical" evidence="1">
    <location>
        <begin position="339"/>
        <end position="366"/>
    </location>
</feature>
<feature type="transmembrane region" description="Helical" evidence="1">
    <location>
        <begin position="234"/>
        <end position="257"/>
    </location>
</feature>
<dbReference type="EMBL" id="BRLB01000009">
    <property type="protein sequence ID" value="GKX30351.1"/>
    <property type="molecule type" value="Genomic_DNA"/>
</dbReference>
<feature type="transmembrane region" description="Helical" evidence="1">
    <location>
        <begin position="263"/>
        <end position="285"/>
    </location>
</feature>
<proteinExistence type="predicted"/>
<feature type="transmembrane region" description="Helical" evidence="1">
    <location>
        <begin position="174"/>
        <end position="194"/>
    </location>
</feature>
<protein>
    <recommendedName>
        <fullName evidence="4">Peptidase M50</fullName>
    </recommendedName>
</protein>
<organism evidence="2 3">
    <name type="scientific">Vallitalea longa</name>
    <dbReference type="NCBI Taxonomy" id="2936439"/>
    <lineage>
        <taxon>Bacteria</taxon>
        <taxon>Bacillati</taxon>
        <taxon>Bacillota</taxon>
        <taxon>Clostridia</taxon>
        <taxon>Lachnospirales</taxon>
        <taxon>Vallitaleaceae</taxon>
        <taxon>Vallitalea</taxon>
    </lineage>
</organism>
<name>A0A9W5YCV9_9FIRM</name>
<keyword evidence="3" id="KW-1185">Reference proteome</keyword>
<feature type="transmembrane region" description="Helical" evidence="1">
    <location>
        <begin position="206"/>
        <end position="227"/>
    </location>
</feature>
<reference evidence="2" key="1">
    <citation type="submission" date="2022-06" db="EMBL/GenBank/DDBJ databases">
        <title>Vallitalea longa sp. nov., an anaerobic bacterium isolated from marine sediment.</title>
        <authorList>
            <person name="Hirano S."/>
            <person name="Terahara T."/>
            <person name="Mori K."/>
            <person name="Hamada M."/>
            <person name="Matsumoto R."/>
            <person name="Kobayashi T."/>
        </authorList>
    </citation>
    <scope>NUCLEOTIDE SEQUENCE</scope>
    <source>
        <strain evidence="2">SH18-1</strain>
    </source>
</reference>
<feature type="transmembrane region" description="Helical" evidence="1">
    <location>
        <begin position="139"/>
        <end position="162"/>
    </location>
</feature>
<keyword evidence="1" id="KW-1133">Transmembrane helix</keyword>
<dbReference type="AlphaFoldDB" id="A0A9W5YCV9"/>
<dbReference type="RefSeq" id="WP_281816465.1">
    <property type="nucleotide sequence ID" value="NZ_BRLB01000009.1"/>
</dbReference>